<feature type="region of interest" description="Disordered" evidence="1">
    <location>
        <begin position="106"/>
        <end position="131"/>
    </location>
</feature>
<reference evidence="3" key="1">
    <citation type="submission" date="2021-01" db="EMBL/GenBank/DDBJ databases">
        <title>Phytophthora aleatoria, a newly-described species from Pinus radiata is distinct from Phytophthora cactorum isolates based on comparative genomics.</title>
        <authorList>
            <person name="Mcdougal R."/>
            <person name="Panda P."/>
            <person name="Williams N."/>
            <person name="Studholme D.J."/>
        </authorList>
    </citation>
    <scope>NUCLEOTIDE SEQUENCE</scope>
    <source>
        <strain evidence="3">NZFS 4037</strain>
    </source>
</reference>
<dbReference type="Pfam" id="PF00724">
    <property type="entry name" value="Oxidored_FMN"/>
    <property type="match status" value="1"/>
</dbReference>
<evidence type="ECO:0000256" key="1">
    <source>
        <dbReference type="SAM" id="MobiDB-lite"/>
    </source>
</evidence>
<evidence type="ECO:0000313" key="4">
    <source>
        <dbReference type="Proteomes" id="UP000709295"/>
    </source>
</evidence>
<protein>
    <recommendedName>
        <fullName evidence="2">NADH:flavin oxidoreductase/NADH oxidase N-terminal domain-containing protein</fullName>
    </recommendedName>
</protein>
<evidence type="ECO:0000259" key="2">
    <source>
        <dbReference type="Pfam" id="PF00724"/>
    </source>
</evidence>
<feature type="compositionally biased region" description="Basic and acidic residues" evidence="1">
    <location>
        <begin position="121"/>
        <end position="131"/>
    </location>
</feature>
<feature type="domain" description="NADH:flavin oxidoreductase/NADH oxidase N-terminal" evidence="2">
    <location>
        <begin position="10"/>
        <end position="100"/>
    </location>
</feature>
<dbReference type="InterPro" id="IPR045247">
    <property type="entry name" value="Oye-like"/>
</dbReference>
<organism evidence="3 4">
    <name type="scientific">Phytophthora aleatoria</name>
    <dbReference type="NCBI Taxonomy" id="2496075"/>
    <lineage>
        <taxon>Eukaryota</taxon>
        <taxon>Sar</taxon>
        <taxon>Stramenopiles</taxon>
        <taxon>Oomycota</taxon>
        <taxon>Peronosporomycetes</taxon>
        <taxon>Peronosporales</taxon>
        <taxon>Peronosporaceae</taxon>
        <taxon>Phytophthora</taxon>
    </lineage>
</organism>
<sequence length="158" mass="18018">MTVPLKDYTLFTPYKLSESLELKNRIVMSPLTRARCDPVTHEAGPMQVEYYSQRAGAGLIITEAVAISVQGFGWYGAPCLYTEAHRDSWKPVVEAVHAKDNVEADEQVPEEVSVSRLTKRRREEELPEEKHRDLAQIMRSYVKQRDLSAVTTLKRSPK</sequence>
<accession>A0A8J5IAJ8</accession>
<dbReference type="GO" id="GO:0010181">
    <property type="term" value="F:FMN binding"/>
    <property type="evidence" value="ECO:0007669"/>
    <property type="project" value="InterPro"/>
</dbReference>
<gene>
    <name evidence="3" type="ORF">JG688_00015208</name>
</gene>
<dbReference type="Proteomes" id="UP000709295">
    <property type="component" value="Unassembled WGS sequence"/>
</dbReference>
<dbReference type="PANTHER" id="PTHR22893:SF91">
    <property type="entry name" value="NADPH DEHYDROGENASE 2-RELATED"/>
    <property type="match status" value="1"/>
</dbReference>
<dbReference type="InterPro" id="IPR001155">
    <property type="entry name" value="OxRdtase_FMN_N"/>
</dbReference>
<dbReference type="GO" id="GO:0016491">
    <property type="term" value="F:oxidoreductase activity"/>
    <property type="evidence" value="ECO:0007669"/>
    <property type="project" value="InterPro"/>
</dbReference>
<evidence type="ECO:0000313" key="3">
    <source>
        <dbReference type="EMBL" id="KAG6948185.1"/>
    </source>
</evidence>
<keyword evidence="4" id="KW-1185">Reference proteome</keyword>
<dbReference type="EMBL" id="JAENGY010001597">
    <property type="protein sequence ID" value="KAG6948185.1"/>
    <property type="molecule type" value="Genomic_DNA"/>
</dbReference>
<dbReference type="AlphaFoldDB" id="A0A8J5IAJ8"/>
<comment type="caution">
    <text evidence="3">The sequence shown here is derived from an EMBL/GenBank/DDBJ whole genome shotgun (WGS) entry which is preliminary data.</text>
</comment>
<name>A0A8J5IAJ8_9STRA</name>
<proteinExistence type="predicted"/>
<dbReference type="PANTHER" id="PTHR22893">
    <property type="entry name" value="NADH OXIDOREDUCTASE-RELATED"/>
    <property type="match status" value="1"/>
</dbReference>